<keyword evidence="2" id="KW-1185">Reference proteome</keyword>
<protein>
    <submittedName>
        <fullName evidence="1">Uncharacterized protein</fullName>
    </submittedName>
</protein>
<sequence length="90" mass="10739">MLIVRRKKKVVGTQFREHERGAGITLKYRLRRTEWWINSRAVQVVITIRFDNFCRSLRIIKQLRHLALAGTLIERGKKHQSKTDGELHFK</sequence>
<reference evidence="1 2" key="1">
    <citation type="journal article" date="2018" name="Science">
        <title>The opium poppy genome and morphinan production.</title>
        <authorList>
            <person name="Guo L."/>
            <person name="Winzer T."/>
            <person name="Yang X."/>
            <person name="Li Y."/>
            <person name="Ning Z."/>
            <person name="He Z."/>
            <person name="Teodor R."/>
            <person name="Lu Y."/>
            <person name="Bowser T.A."/>
            <person name="Graham I.A."/>
            <person name="Ye K."/>
        </authorList>
    </citation>
    <scope>NUCLEOTIDE SEQUENCE [LARGE SCALE GENOMIC DNA]</scope>
    <source>
        <strain evidence="2">cv. HN1</strain>
        <tissue evidence="1">Leaves</tissue>
    </source>
</reference>
<dbReference type="Gramene" id="RZC83352">
    <property type="protein sequence ID" value="RZC83352"/>
    <property type="gene ID" value="C5167_046138"/>
</dbReference>
<accession>A0A4Y7LF83</accession>
<evidence type="ECO:0000313" key="2">
    <source>
        <dbReference type="Proteomes" id="UP000316621"/>
    </source>
</evidence>
<dbReference type="Proteomes" id="UP000316621">
    <property type="component" value="Chromosome 11"/>
</dbReference>
<gene>
    <name evidence="1" type="ORF">C5167_046138</name>
</gene>
<proteinExistence type="predicted"/>
<organism evidence="1 2">
    <name type="scientific">Papaver somniferum</name>
    <name type="common">Opium poppy</name>
    <dbReference type="NCBI Taxonomy" id="3469"/>
    <lineage>
        <taxon>Eukaryota</taxon>
        <taxon>Viridiplantae</taxon>
        <taxon>Streptophyta</taxon>
        <taxon>Embryophyta</taxon>
        <taxon>Tracheophyta</taxon>
        <taxon>Spermatophyta</taxon>
        <taxon>Magnoliopsida</taxon>
        <taxon>Ranunculales</taxon>
        <taxon>Papaveraceae</taxon>
        <taxon>Papaveroideae</taxon>
        <taxon>Papaver</taxon>
    </lineage>
</organism>
<dbReference type="EMBL" id="CM010725">
    <property type="protein sequence ID" value="RZC83352.1"/>
    <property type="molecule type" value="Genomic_DNA"/>
</dbReference>
<name>A0A4Y7LF83_PAPSO</name>
<dbReference type="AlphaFoldDB" id="A0A4Y7LF83"/>
<evidence type="ECO:0000313" key="1">
    <source>
        <dbReference type="EMBL" id="RZC83352.1"/>
    </source>
</evidence>